<comment type="caution">
    <text evidence="1">The sequence shown here is derived from an EMBL/GenBank/DDBJ whole genome shotgun (WGS) entry which is preliminary data.</text>
</comment>
<reference evidence="1 2" key="1">
    <citation type="submission" date="2019-04" db="EMBL/GenBank/DDBJ databases">
        <title>Genome of a novel bacterium Candidatus Jettenia ecosi reconstructed from metagenome of an anammox bioreactor.</title>
        <authorList>
            <person name="Mardanov A.V."/>
            <person name="Beletsky A.V."/>
            <person name="Ravin N.V."/>
            <person name="Botchkova E.A."/>
            <person name="Litti Y.V."/>
            <person name="Nozhevnikova A.N."/>
        </authorList>
    </citation>
    <scope>NUCLEOTIDE SEQUENCE [LARGE SCALE GENOMIC DNA]</scope>
    <source>
        <strain evidence="1">J2</strain>
    </source>
</reference>
<organism evidence="1 2">
    <name type="scientific">Candidatus Jettenia ecosi</name>
    <dbReference type="NCBI Taxonomy" id="2494326"/>
    <lineage>
        <taxon>Bacteria</taxon>
        <taxon>Pseudomonadati</taxon>
        <taxon>Planctomycetota</taxon>
        <taxon>Candidatus Brocadiia</taxon>
        <taxon>Candidatus Brocadiales</taxon>
        <taxon>Candidatus Brocadiaceae</taxon>
        <taxon>Candidatus Jettenia</taxon>
    </lineage>
</organism>
<dbReference type="EMBL" id="SULG01000026">
    <property type="protein sequence ID" value="TLD42158.1"/>
    <property type="molecule type" value="Genomic_DNA"/>
</dbReference>
<dbReference type="Proteomes" id="UP000319783">
    <property type="component" value="Unassembled WGS sequence"/>
</dbReference>
<dbReference type="InterPro" id="IPR010980">
    <property type="entry name" value="Cyt_c/b562"/>
</dbReference>
<dbReference type="AlphaFoldDB" id="A0A533QBR6"/>
<dbReference type="GO" id="GO:0020037">
    <property type="term" value="F:heme binding"/>
    <property type="evidence" value="ECO:0007669"/>
    <property type="project" value="InterPro"/>
</dbReference>
<evidence type="ECO:0008006" key="3">
    <source>
        <dbReference type="Google" id="ProtNLM"/>
    </source>
</evidence>
<dbReference type="SUPFAM" id="SSF47175">
    <property type="entry name" value="Cytochromes"/>
    <property type="match status" value="1"/>
</dbReference>
<dbReference type="GO" id="GO:0022900">
    <property type="term" value="P:electron transport chain"/>
    <property type="evidence" value="ECO:0007669"/>
    <property type="project" value="InterPro"/>
</dbReference>
<sequence length="162" mass="18280">MKKSIILAILIVCMFGCGKKETEKLEERGVSSEKGQKEVKANEELGFIKNEEGFLVHMKNIKVLLKHLSTSINQQNWDDIKEDTKKLKAASPVVFTGAIKDDLPVEFINLDVKFHLSALQLISACQEKNKDKATTAFFNVVNSCDECHAKFNKKEASTSWFQ</sequence>
<name>A0A533QBR6_9BACT</name>
<dbReference type="GO" id="GO:0005506">
    <property type="term" value="F:iron ion binding"/>
    <property type="evidence" value="ECO:0007669"/>
    <property type="project" value="InterPro"/>
</dbReference>
<evidence type="ECO:0000313" key="1">
    <source>
        <dbReference type="EMBL" id="TLD42158.1"/>
    </source>
</evidence>
<proteinExistence type="predicted"/>
<evidence type="ECO:0000313" key="2">
    <source>
        <dbReference type="Proteomes" id="UP000319783"/>
    </source>
</evidence>
<accession>A0A533QBR6</accession>
<gene>
    <name evidence="1" type="ORF">JETT_1555</name>
</gene>
<protein>
    <recommendedName>
        <fullName evidence="3">Cytochrome c</fullName>
    </recommendedName>
</protein>
<dbReference type="GO" id="GO:0009055">
    <property type="term" value="F:electron transfer activity"/>
    <property type="evidence" value="ECO:0007669"/>
    <property type="project" value="InterPro"/>
</dbReference>